<sequence length="40" mass="4966">MTMTIVSFYVDFSKMFKEWFANIDVYRGLNHEEKQDLMNW</sequence>
<reference evidence="2" key="1">
    <citation type="journal article" date="2019" name="Int. J. Syst. Evol. Microbiol.">
        <title>The Global Catalogue of Microorganisms (GCM) 10K type strain sequencing project: providing services to taxonomists for standard genome sequencing and annotation.</title>
        <authorList>
            <consortium name="The Broad Institute Genomics Platform"/>
            <consortium name="The Broad Institute Genome Sequencing Center for Infectious Disease"/>
            <person name="Wu L."/>
            <person name="Ma J."/>
        </authorList>
    </citation>
    <scope>NUCLEOTIDE SEQUENCE [LARGE SCALE GENOMIC DNA]</scope>
    <source>
        <strain evidence="2">CCUG 36956</strain>
    </source>
</reference>
<evidence type="ECO:0000313" key="1">
    <source>
        <dbReference type="EMBL" id="MFC7298316.1"/>
    </source>
</evidence>
<name>A0ABW2J5K5_9BURK</name>
<dbReference type="Proteomes" id="UP001596379">
    <property type="component" value="Unassembled WGS sequence"/>
</dbReference>
<dbReference type="EMBL" id="JBHTCC010000001">
    <property type="protein sequence ID" value="MFC7298316.1"/>
    <property type="molecule type" value="Genomic_DNA"/>
</dbReference>
<organism evidence="1 2">
    <name type="scientific">Herminiimonas aquatilis</name>
    <dbReference type="NCBI Taxonomy" id="345342"/>
    <lineage>
        <taxon>Bacteria</taxon>
        <taxon>Pseudomonadati</taxon>
        <taxon>Pseudomonadota</taxon>
        <taxon>Betaproteobacteria</taxon>
        <taxon>Burkholderiales</taxon>
        <taxon>Oxalobacteraceae</taxon>
        <taxon>Herminiimonas</taxon>
    </lineage>
</organism>
<evidence type="ECO:0000313" key="2">
    <source>
        <dbReference type="Proteomes" id="UP001596379"/>
    </source>
</evidence>
<dbReference type="RefSeq" id="WP_382233429.1">
    <property type="nucleotide sequence ID" value="NZ_JBHTCC010000001.1"/>
</dbReference>
<protein>
    <submittedName>
        <fullName evidence="1">Uncharacterized protein</fullName>
    </submittedName>
</protein>
<accession>A0ABW2J5K5</accession>
<keyword evidence="2" id="KW-1185">Reference proteome</keyword>
<proteinExistence type="predicted"/>
<comment type="caution">
    <text evidence="1">The sequence shown here is derived from an EMBL/GenBank/DDBJ whole genome shotgun (WGS) entry which is preliminary data.</text>
</comment>
<gene>
    <name evidence="1" type="ORF">ACFQO0_07690</name>
</gene>